<gene>
    <name evidence="6" type="ORF">RSOLAG22IIIB_09351</name>
</gene>
<accession>A0A0K6FYB7</accession>
<dbReference type="SUPFAM" id="SSF52151">
    <property type="entry name" value="FabD/lysophospholipase-like"/>
    <property type="match status" value="1"/>
</dbReference>
<dbReference type="GO" id="GO:0016042">
    <property type="term" value="P:lipid catabolic process"/>
    <property type="evidence" value="ECO:0007669"/>
    <property type="project" value="UniProtKB-KW"/>
</dbReference>
<dbReference type="GO" id="GO:0047499">
    <property type="term" value="F:calcium-independent phospholipase A2 activity"/>
    <property type="evidence" value="ECO:0007669"/>
    <property type="project" value="TreeGrafter"/>
</dbReference>
<feature type="short sequence motif" description="GXGXXG" evidence="4">
    <location>
        <begin position="18"/>
        <end position="23"/>
    </location>
</feature>
<name>A0A0K6FYB7_9AGAM</name>
<keyword evidence="1" id="KW-0378">Hydrolase</keyword>
<dbReference type="Pfam" id="PF01734">
    <property type="entry name" value="Patatin"/>
    <property type="match status" value="1"/>
</dbReference>
<dbReference type="GO" id="GO:0016020">
    <property type="term" value="C:membrane"/>
    <property type="evidence" value="ECO:0007669"/>
    <property type="project" value="TreeGrafter"/>
</dbReference>
<dbReference type="InterPro" id="IPR016035">
    <property type="entry name" value="Acyl_Trfase/lysoPLipase"/>
</dbReference>
<evidence type="ECO:0000313" key="7">
    <source>
        <dbReference type="Proteomes" id="UP000044841"/>
    </source>
</evidence>
<dbReference type="AlphaFoldDB" id="A0A0K6FYB7"/>
<evidence type="ECO:0000256" key="3">
    <source>
        <dbReference type="ARBA" id="ARBA00023098"/>
    </source>
</evidence>
<dbReference type="EMBL" id="CYGV01001218">
    <property type="protein sequence ID" value="CUA71134.1"/>
    <property type="molecule type" value="Genomic_DNA"/>
</dbReference>
<dbReference type="GO" id="GO:0019369">
    <property type="term" value="P:arachidonate metabolic process"/>
    <property type="evidence" value="ECO:0007669"/>
    <property type="project" value="TreeGrafter"/>
</dbReference>
<keyword evidence="7" id="KW-1185">Reference proteome</keyword>
<dbReference type="PROSITE" id="PS51635">
    <property type="entry name" value="PNPLA"/>
    <property type="match status" value="1"/>
</dbReference>
<keyword evidence="2" id="KW-0442">Lipid degradation</keyword>
<feature type="domain" description="PNPLA" evidence="5">
    <location>
        <begin position="14"/>
        <end position="200"/>
    </location>
</feature>
<comment type="caution">
    <text evidence="4">Lacks conserved residue(s) required for the propagation of feature annotation.</text>
</comment>
<dbReference type="InterPro" id="IPR002641">
    <property type="entry name" value="PNPLA_dom"/>
</dbReference>
<evidence type="ECO:0000259" key="5">
    <source>
        <dbReference type="PROSITE" id="PS51635"/>
    </source>
</evidence>
<dbReference type="PANTHER" id="PTHR24185">
    <property type="entry name" value="CALCIUM-INDEPENDENT PHOSPHOLIPASE A2-GAMMA"/>
    <property type="match status" value="1"/>
</dbReference>
<dbReference type="Gene3D" id="3.40.1090.10">
    <property type="entry name" value="Cytosolic phospholipase A2 catalytic domain"/>
    <property type="match status" value="1"/>
</dbReference>
<evidence type="ECO:0000256" key="2">
    <source>
        <dbReference type="ARBA" id="ARBA00022963"/>
    </source>
</evidence>
<evidence type="ECO:0000256" key="4">
    <source>
        <dbReference type="PROSITE-ProRule" id="PRU01161"/>
    </source>
</evidence>
<sequence length="373" mass="40602">MPNSSGEQPGLNLLSLDGGGIAGLSSLLILKEIMTKVQEQDGRDTVPKPCEFFDMIAGTGTGAIFAVMLGRLRMDIDEAIRTYTQLMKSVFSGCKHTLKGDTGAFKSSVLERELKRIIGSVVGDGDEKMLEEEQADEGVRCKVIVNAATRCTIWEALRATTAHPNMFKSIQVDVEGTGSQSIFTHGGLGFTNPTPNLLKEVRLVYPGRGVRSVTSIGTGHPRTVQITNGHWLTSWGGGDAMMTKVMQAAHEMAEDSERVAEKMAQRYSPDGPLYYRLNLQQGTQRANAGKRGRLNKIAAHIWAYLDQAEVISKIDSLRHTGFNFRACSPADAAPTYAPQVFTAFDPYLALDLSNSSGVFVSSMLPLHYEKQPG</sequence>
<dbReference type="GO" id="GO:0046486">
    <property type="term" value="P:glycerolipid metabolic process"/>
    <property type="evidence" value="ECO:0007669"/>
    <property type="project" value="UniProtKB-ARBA"/>
</dbReference>
<protein>
    <recommendedName>
        <fullName evidence="5">PNPLA domain-containing protein</fullName>
    </recommendedName>
</protein>
<dbReference type="Proteomes" id="UP000044841">
    <property type="component" value="Unassembled WGS sequence"/>
</dbReference>
<evidence type="ECO:0000256" key="1">
    <source>
        <dbReference type="ARBA" id="ARBA00022801"/>
    </source>
</evidence>
<proteinExistence type="predicted"/>
<organism evidence="6 7">
    <name type="scientific">Rhizoctonia solani</name>
    <dbReference type="NCBI Taxonomy" id="456999"/>
    <lineage>
        <taxon>Eukaryota</taxon>
        <taxon>Fungi</taxon>
        <taxon>Dikarya</taxon>
        <taxon>Basidiomycota</taxon>
        <taxon>Agaricomycotina</taxon>
        <taxon>Agaricomycetes</taxon>
        <taxon>Cantharellales</taxon>
        <taxon>Ceratobasidiaceae</taxon>
        <taxon>Rhizoctonia</taxon>
    </lineage>
</organism>
<keyword evidence="3" id="KW-0443">Lipid metabolism</keyword>
<evidence type="ECO:0000313" key="6">
    <source>
        <dbReference type="EMBL" id="CUA71134.1"/>
    </source>
</evidence>
<dbReference type="PANTHER" id="PTHR24185:SF1">
    <property type="entry name" value="CALCIUM-INDEPENDENT PHOSPHOLIPASE A2-GAMMA"/>
    <property type="match status" value="1"/>
</dbReference>
<reference evidence="6 7" key="1">
    <citation type="submission" date="2015-07" db="EMBL/GenBank/DDBJ databases">
        <authorList>
            <person name="Noorani M."/>
        </authorList>
    </citation>
    <scope>NUCLEOTIDE SEQUENCE [LARGE SCALE GENOMIC DNA]</scope>
    <source>
        <strain evidence="6">BBA 69670</strain>
    </source>
</reference>